<evidence type="ECO:0000256" key="2">
    <source>
        <dbReference type="SAM" id="Phobius"/>
    </source>
</evidence>
<dbReference type="Proteomes" id="UP000282386">
    <property type="component" value="Chromosome"/>
</dbReference>
<organism evidence="4 5">
    <name type="scientific">Rothia aeria</name>
    <dbReference type="NCBI Taxonomy" id="172042"/>
    <lineage>
        <taxon>Bacteria</taxon>
        <taxon>Bacillati</taxon>
        <taxon>Actinomycetota</taxon>
        <taxon>Actinomycetes</taxon>
        <taxon>Micrococcales</taxon>
        <taxon>Micrococcaceae</taxon>
        <taxon>Rothia</taxon>
    </lineage>
</organism>
<dbReference type="SUPFAM" id="SSF89957">
    <property type="entry name" value="MTH1187/YkoF-like"/>
    <property type="match status" value="1"/>
</dbReference>
<keyword evidence="2" id="KW-0472">Membrane</keyword>
<keyword evidence="2" id="KW-0812">Transmembrane</keyword>
<dbReference type="EMBL" id="LR134479">
    <property type="protein sequence ID" value="VEI22092.1"/>
    <property type="molecule type" value="Genomic_DNA"/>
</dbReference>
<name>A0A7Z9A3B7_9MICC</name>
<dbReference type="GO" id="GO:0005829">
    <property type="term" value="C:cytosol"/>
    <property type="evidence" value="ECO:0007669"/>
    <property type="project" value="TreeGrafter"/>
</dbReference>
<dbReference type="InterPro" id="IPR002767">
    <property type="entry name" value="Thiamine_BP"/>
</dbReference>
<feature type="domain" description="Thiamine-binding protein" evidence="3">
    <location>
        <begin position="43"/>
        <end position="132"/>
    </location>
</feature>
<accession>A0A7Z9A3B7</accession>
<sequence>MLWCVVFHGMLWVWVVFVTGFGACGRGCSYLLGSHYHGSMLFAFSVAPTVSDPDGSVHRAVADAVAIVRASGLPHQTGPMFTTIEGEWDECMDVIRRATEAVGKHGPRVSLVIKADIRPGHDHGEIEGKVQRLNVAIEQLDSGK</sequence>
<dbReference type="PANTHER" id="PTHR33777">
    <property type="entry name" value="UPF0045 PROTEIN ECM15"/>
    <property type="match status" value="1"/>
</dbReference>
<dbReference type="Gene3D" id="3.30.70.930">
    <property type="match status" value="1"/>
</dbReference>
<evidence type="ECO:0000313" key="4">
    <source>
        <dbReference type="EMBL" id="VEI22092.1"/>
    </source>
</evidence>
<dbReference type="InterPro" id="IPR051614">
    <property type="entry name" value="UPF0045_domain"/>
</dbReference>
<keyword evidence="2" id="KW-1133">Transmembrane helix</keyword>
<dbReference type="AlphaFoldDB" id="A0A7Z9A3B7"/>
<dbReference type="InterPro" id="IPR029756">
    <property type="entry name" value="MTH1187/YkoF-like"/>
</dbReference>
<evidence type="ECO:0000256" key="1">
    <source>
        <dbReference type="ARBA" id="ARBA00010272"/>
    </source>
</evidence>
<comment type="similarity">
    <text evidence="1">Belongs to the UPF0045 family.</text>
</comment>
<evidence type="ECO:0000259" key="3">
    <source>
        <dbReference type="Pfam" id="PF01910"/>
    </source>
</evidence>
<protein>
    <submittedName>
        <fullName evidence="4">Uncharacterized conserved protein</fullName>
    </submittedName>
</protein>
<dbReference type="Pfam" id="PF01910">
    <property type="entry name" value="Thiamine_BP"/>
    <property type="match status" value="1"/>
</dbReference>
<evidence type="ECO:0000313" key="5">
    <source>
        <dbReference type="Proteomes" id="UP000282386"/>
    </source>
</evidence>
<feature type="transmembrane region" description="Helical" evidence="2">
    <location>
        <begin position="12"/>
        <end position="32"/>
    </location>
</feature>
<reference evidence="4 5" key="1">
    <citation type="submission" date="2018-12" db="EMBL/GenBank/DDBJ databases">
        <authorList>
            <consortium name="Pathogen Informatics"/>
        </authorList>
    </citation>
    <scope>NUCLEOTIDE SEQUENCE [LARGE SCALE GENOMIC DNA]</scope>
    <source>
        <strain evidence="4 5">NCTC10207</strain>
    </source>
</reference>
<dbReference type="PANTHER" id="PTHR33777:SF1">
    <property type="entry name" value="UPF0045 PROTEIN ECM15"/>
    <property type="match status" value="1"/>
</dbReference>
<proteinExistence type="inferred from homology"/>
<gene>
    <name evidence="4" type="ORF">NCTC10207_00158</name>
</gene>